<dbReference type="Pfam" id="PF19806">
    <property type="entry name" value="DUF6289"/>
    <property type="match status" value="1"/>
</dbReference>
<protein>
    <recommendedName>
        <fullName evidence="3">Lipoprotein</fullName>
    </recommendedName>
</protein>
<dbReference type="PROSITE" id="PS51257">
    <property type="entry name" value="PROKAR_LIPOPROTEIN"/>
    <property type="match status" value="1"/>
</dbReference>
<proteinExistence type="predicted"/>
<gene>
    <name evidence="1" type="ORF">MYMAC_004955</name>
</gene>
<dbReference type="OrthoDB" id="5519796at2"/>
<name>A0A250K0S9_9BACT</name>
<keyword evidence="2" id="KW-1185">Reference proteome</keyword>
<evidence type="ECO:0008006" key="3">
    <source>
        <dbReference type="Google" id="ProtNLM"/>
    </source>
</evidence>
<evidence type="ECO:0000313" key="1">
    <source>
        <dbReference type="EMBL" id="ATB49312.1"/>
    </source>
</evidence>
<dbReference type="RefSeq" id="WP_157757545.1">
    <property type="nucleotide sequence ID" value="NZ_CP022203.1"/>
</dbReference>
<evidence type="ECO:0000313" key="2">
    <source>
        <dbReference type="Proteomes" id="UP000217343"/>
    </source>
</evidence>
<reference evidence="1 2" key="1">
    <citation type="submission" date="2017-06" db="EMBL/GenBank/DDBJ databases">
        <title>Sequencing and comparative analysis of myxobacterial genomes.</title>
        <authorList>
            <person name="Rupp O."/>
            <person name="Goesmann A."/>
            <person name="Sogaard-Andersen L."/>
        </authorList>
    </citation>
    <scope>NUCLEOTIDE SEQUENCE [LARGE SCALE GENOMIC DNA]</scope>
    <source>
        <strain evidence="1 2">DSM 14697</strain>
    </source>
</reference>
<dbReference type="InterPro" id="IPR046256">
    <property type="entry name" value="DUF6289"/>
</dbReference>
<organism evidence="1 2">
    <name type="scientific">Corallococcus macrosporus DSM 14697</name>
    <dbReference type="NCBI Taxonomy" id="1189310"/>
    <lineage>
        <taxon>Bacteria</taxon>
        <taxon>Pseudomonadati</taxon>
        <taxon>Myxococcota</taxon>
        <taxon>Myxococcia</taxon>
        <taxon>Myxococcales</taxon>
        <taxon>Cystobacterineae</taxon>
        <taxon>Myxococcaceae</taxon>
        <taxon>Corallococcus</taxon>
    </lineage>
</organism>
<dbReference type="KEGG" id="mmas:MYMAC_004955"/>
<dbReference type="AlphaFoldDB" id="A0A250K0S9"/>
<sequence>MKTFVIAGALAAGLLSGCGGVGENGLEADSPSLATREDRLLCLSDFAVRYYSDATYTTQVGYETCWCGGTPQREGIRTSYRQVLWDNPCP</sequence>
<dbReference type="EMBL" id="CP022203">
    <property type="protein sequence ID" value="ATB49312.1"/>
    <property type="molecule type" value="Genomic_DNA"/>
</dbReference>
<dbReference type="Proteomes" id="UP000217343">
    <property type="component" value="Chromosome"/>
</dbReference>
<accession>A0A250K0S9</accession>